<dbReference type="SUPFAM" id="SSF89796">
    <property type="entry name" value="CoA-transferase family III (CaiB/BaiF)"/>
    <property type="match status" value="1"/>
</dbReference>
<reference evidence="2 3" key="1">
    <citation type="submission" date="2018-10" db="EMBL/GenBank/DDBJ databases">
        <title>Sinomicrobium pectinilyticum sp. nov., a pectinase-producing bacterium isolated from alkaline and saline soil, and emended description of the genus Sinomicrobium.</title>
        <authorList>
            <person name="Cheng B."/>
            <person name="Li C."/>
            <person name="Lai Q."/>
            <person name="Du M."/>
            <person name="Shao Z."/>
            <person name="Xu P."/>
            <person name="Yang C."/>
        </authorList>
    </citation>
    <scope>NUCLEOTIDE SEQUENCE [LARGE SCALE GENOMIC DNA]</scope>
    <source>
        <strain evidence="2 3">5DNS001</strain>
    </source>
</reference>
<keyword evidence="1 2" id="KW-0808">Transferase</keyword>
<sequence>MSDKGASPNNPLPLKGVLVLEFCQYLSGPSAGLRLADLGARVIKIENPGKGDLCRILPIKNRWVGENSLLFHTINRNKESYTVNLKSPEELAEILELIRQADVVMHNFRPGVMEKLGLGYEKLKGLNPGLVYAEISGYGSRGPWVKKPGQDLLLQAMTGLMYASGDRHDPPVPFGLAIGDILCGAQIVQGILAALVSRNRSGKGAKIELSLFESLLDFQFELLTTYFAGGQRPLRSKVQNAHPLLGAPYGIYATRDGHMAIAMVPLKTLEEALGCKALGRFTQEMVFTHRDKIKKVLADHLASDNTAFWLAGMREKGLWAMDVKNWKALKQEAGYKHMKLEQKVRLPDGQPVLTNRCPIRIDGKRLVSDRPAPALGTDSEKIRKEFNLFKATT</sequence>
<dbReference type="GO" id="GO:0008410">
    <property type="term" value="F:CoA-transferase activity"/>
    <property type="evidence" value="ECO:0007669"/>
    <property type="project" value="TreeGrafter"/>
</dbReference>
<dbReference type="InterPro" id="IPR050483">
    <property type="entry name" value="CoA-transferase_III_domain"/>
</dbReference>
<dbReference type="Proteomes" id="UP000267469">
    <property type="component" value="Unassembled WGS sequence"/>
</dbReference>
<dbReference type="InterPro" id="IPR044855">
    <property type="entry name" value="CoA-Trfase_III_dom3_sf"/>
</dbReference>
<dbReference type="Gene3D" id="3.30.1540.10">
    <property type="entry name" value="formyl-coa transferase, domain 3"/>
    <property type="match status" value="1"/>
</dbReference>
<protein>
    <submittedName>
        <fullName evidence="2">CoA transferase</fullName>
    </submittedName>
</protein>
<accession>A0A3N0DYB3</accession>
<dbReference type="AlphaFoldDB" id="A0A3N0DYB3"/>
<keyword evidence="3" id="KW-1185">Reference proteome</keyword>
<gene>
    <name evidence="2" type="ORF">ED312_19165</name>
</gene>
<comment type="caution">
    <text evidence="2">The sequence shown here is derived from an EMBL/GenBank/DDBJ whole genome shotgun (WGS) entry which is preliminary data.</text>
</comment>
<organism evidence="2 3">
    <name type="scientific">Sinomicrobium pectinilyticum</name>
    <dbReference type="NCBI Taxonomy" id="1084421"/>
    <lineage>
        <taxon>Bacteria</taxon>
        <taxon>Pseudomonadati</taxon>
        <taxon>Bacteroidota</taxon>
        <taxon>Flavobacteriia</taxon>
        <taxon>Flavobacteriales</taxon>
        <taxon>Flavobacteriaceae</taxon>
        <taxon>Sinomicrobium</taxon>
    </lineage>
</organism>
<name>A0A3N0DYB3_SINP1</name>
<dbReference type="EMBL" id="RJTM01000129">
    <property type="protein sequence ID" value="RNL80612.1"/>
    <property type="molecule type" value="Genomic_DNA"/>
</dbReference>
<evidence type="ECO:0000313" key="3">
    <source>
        <dbReference type="Proteomes" id="UP000267469"/>
    </source>
</evidence>
<evidence type="ECO:0000256" key="1">
    <source>
        <dbReference type="ARBA" id="ARBA00022679"/>
    </source>
</evidence>
<dbReference type="PANTHER" id="PTHR48207">
    <property type="entry name" value="SUCCINATE--HYDROXYMETHYLGLUTARATE COA-TRANSFERASE"/>
    <property type="match status" value="1"/>
</dbReference>
<proteinExistence type="predicted"/>
<dbReference type="InterPro" id="IPR003673">
    <property type="entry name" value="CoA-Trfase_fam_III"/>
</dbReference>
<evidence type="ECO:0000313" key="2">
    <source>
        <dbReference type="EMBL" id="RNL80612.1"/>
    </source>
</evidence>
<dbReference type="InterPro" id="IPR023606">
    <property type="entry name" value="CoA-Trfase_III_dom_1_sf"/>
</dbReference>
<dbReference type="Gene3D" id="3.40.50.10540">
    <property type="entry name" value="Crotonobetainyl-coa:carnitine coa-transferase, domain 1"/>
    <property type="match status" value="1"/>
</dbReference>
<dbReference type="PANTHER" id="PTHR48207:SF4">
    <property type="entry name" value="BLL6097 PROTEIN"/>
    <property type="match status" value="1"/>
</dbReference>
<dbReference type="Pfam" id="PF02515">
    <property type="entry name" value="CoA_transf_3"/>
    <property type="match status" value="1"/>
</dbReference>
<dbReference type="RefSeq" id="WP_123217647.1">
    <property type="nucleotide sequence ID" value="NZ_RJTM01000129.1"/>
</dbReference>
<dbReference type="OrthoDB" id="9797653at2"/>